<feature type="transmembrane region" description="Helical" evidence="8">
    <location>
        <begin position="185"/>
        <end position="204"/>
    </location>
</feature>
<dbReference type="Pfam" id="PF03591">
    <property type="entry name" value="AzlC"/>
    <property type="match status" value="1"/>
</dbReference>
<keyword evidence="5 8" id="KW-0812">Transmembrane</keyword>
<dbReference type="AlphaFoldDB" id="A0A0N9LWZ7"/>
<feature type="transmembrane region" description="Helical" evidence="8">
    <location>
        <begin position="72"/>
        <end position="91"/>
    </location>
</feature>
<accession>A0A0N9LWZ7</accession>
<evidence type="ECO:0000256" key="1">
    <source>
        <dbReference type="ARBA" id="ARBA00004651"/>
    </source>
</evidence>
<evidence type="ECO:0000256" key="3">
    <source>
        <dbReference type="ARBA" id="ARBA00022448"/>
    </source>
</evidence>
<name>A0A0N9LWZ7_PSEFL</name>
<reference evidence="9" key="1">
    <citation type="journal article" date="2015" name="Nat. Commun.">
        <title>An automated Genomes-to-Natural Products platform (GNP) for the discovery of modular natural products.</title>
        <authorList>
            <person name="Johnston C.W."/>
            <person name="Skinnider M.A."/>
            <person name="Wyatt M.A."/>
            <person name="Li X."/>
            <person name="Ranieri M.R."/>
            <person name="Yang L."/>
            <person name="Zechel D.L."/>
            <person name="Ma B."/>
            <person name="Magarvey N.A."/>
        </authorList>
    </citation>
    <scope>NUCLEOTIDE SEQUENCE</scope>
    <source>
        <strain evidence="9">DSM 11579</strain>
    </source>
</reference>
<keyword evidence="4" id="KW-1003">Cell membrane</keyword>
<organism evidence="9">
    <name type="scientific">Pseudomonas fluorescens</name>
    <dbReference type="NCBI Taxonomy" id="294"/>
    <lineage>
        <taxon>Bacteria</taxon>
        <taxon>Pseudomonadati</taxon>
        <taxon>Pseudomonadota</taxon>
        <taxon>Gammaproteobacteria</taxon>
        <taxon>Pseudomonadales</taxon>
        <taxon>Pseudomonadaceae</taxon>
        <taxon>Pseudomonas</taxon>
    </lineage>
</organism>
<dbReference type="EMBL" id="KT362216">
    <property type="protein sequence ID" value="ALG65288.1"/>
    <property type="molecule type" value="Genomic_DNA"/>
</dbReference>
<keyword evidence="3" id="KW-0813">Transport</keyword>
<dbReference type="InterPro" id="IPR011606">
    <property type="entry name" value="Brnchd-chn_aa_trnsp_permease"/>
</dbReference>
<feature type="transmembrane region" description="Helical" evidence="8">
    <location>
        <begin position="15"/>
        <end position="37"/>
    </location>
</feature>
<evidence type="ECO:0000256" key="8">
    <source>
        <dbReference type="SAM" id="Phobius"/>
    </source>
</evidence>
<keyword evidence="6 8" id="KW-1133">Transmembrane helix</keyword>
<evidence type="ECO:0000256" key="4">
    <source>
        <dbReference type="ARBA" id="ARBA00022475"/>
    </source>
</evidence>
<feature type="transmembrane region" description="Helical" evidence="8">
    <location>
        <begin position="49"/>
        <end position="66"/>
    </location>
</feature>
<dbReference type="PROSITE" id="PS51257">
    <property type="entry name" value="PROKAR_LIPOPROTEIN"/>
    <property type="match status" value="1"/>
</dbReference>
<comment type="similarity">
    <text evidence="2">Belongs to the AzlC family.</text>
</comment>
<evidence type="ECO:0000313" key="9">
    <source>
        <dbReference type="EMBL" id="ALG65288.1"/>
    </source>
</evidence>
<evidence type="ECO:0000256" key="2">
    <source>
        <dbReference type="ARBA" id="ARBA00010735"/>
    </source>
</evidence>
<dbReference type="GO" id="GO:1903785">
    <property type="term" value="P:L-valine transmembrane transport"/>
    <property type="evidence" value="ECO:0007669"/>
    <property type="project" value="TreeGrafter"/>
</dbReference>
<keyword evidence="7 8" id="KW-0472">Membrane</keyword>
<comment type="subcellular location">
    <subcellularLocation>
        <location evidence="1">Cell membrane</location>
        <topology evidence="1">Multi-pass membrane protein</topology>
    </subcellularLocation>
</comment>
<feature type="transmembrane region" description="Helical" evidence="8">
    <location>
        <begin position="131"/>
        <end position="152"/>
    </location>
</feature>
<sequence>MRSTLSPCQAFWKGSMAVIPLSLACAPWGLLVGSLAIDARMTPLEGQGFSAFVFAGAAQLVAIGMIKTGASLPSILVTTFLLTSQHLLYGLHMRATLSSLSSRWRLGLGFLLTDEFFALNSQYDQKTFSRWFALGVGLSFYLAWNVFTLAGILLGKSIANLESLGLEFSIAATFIALITPVVKSIPTVVCVLVSLACSVLLSYWRWESALVVSGLAGMTAGFVCKRLLEGRP</sequence>
<dbReference type="RefSeq" id="WP_072399264.1">
    <property type="nucleotide sequence ID" value="NZ_JAAOIQ010000001.1"/>
</dbReference>
<dbReference type="PANTHER" id="PTHR34979">
    <property type="entry name" value="INNER MEMBRANE PROTEIN YGAZ"/>
    <property type="match status" value="1"/>
</dbReference>
<evidence type="ECO:0000256" key="6">
    <source>
        <dbReference type="ARBA" id="ARBA00022989"/>
    </source>
</evidence>
<dbReference type="GO" id="GO:0005886">
    <property type="term" value="C:plasma membrane"/>
    <property type="evidence" value="ECO:0007669"/>
    <property type="project" value="UniProtKB-SubCell"/>
</dbReference>
<gene>
    <name evidence="9" type="primary">thaG</name>
</gene>
<evidence type="ECO:0000256" key="5">
    <source>
        <dbReference type="ARBA" id="ARBA00022692"/>
    </source>
</evidence>
<proteinExistence type="inferred from homology"/>
<evidence type="ECO:0000256" key="7">
    <source>
        <dbReference type="ARBA" id="ARBA00023136"/>
    </source>
</evidence>
<dbReference type="PANTHER" id="PTHR34979:SF1">
    <property type="entry name" value="INNER MEMBRANE PROTEIN YGAZ"/>
    <property type="match status" value="1"/>
</dbReference>
<protein>
    <submittedName>
        <fullName evidence="9">ThaG</fullName>
    </submittedName>
</protein>